<dbReference type="InterPro" id="IPR000077">
    <property type="entry name" value="Ribosomal_eL39"/>
</dbReference>
<dbReference type="AlphaFoldDB" id="A0ABC8LRT0"/>
<comment type="caution">
    <text evidence="5">The sequence shown here is derived from an EMBL/GenBank/DDBJ whole genome shotgun (WGS) entry which is preliminary data.</text>
</comment>
<feature type="region of interest" description="Disordered" evidence="4">
    <location>
        <begin position="1"/>
        <end position="20"/>
    </location>
</feature>
<feature type="compositionally biased region" description="Basic residues" evidence="4">
    <location>
        <begin position="7"/>
        <end position="20"/>
    </location>
</feature>
<protein>
    <recommendedName>
        <fullName evidence="7">Ribosomal protein L39</fullName>
    </recommendedName>
</protein>
<dbReference type="SUPFAM" id="SSF48662">
    <property type="entry name" value="Ribosomal protein L39e"/>
    <property type="match status" value="1"/>
</dbReference>
<name>A0ABC8LRT0_ERUVS</name>
<evidence type="ECO:0000313" key="5">
    <source>
        <dbReference type="EMBL" id="CAH8386544.1"/>
    </source>
</evidence>
<dbReference type="EMBL" id="CAKOAT010709599">
    <property type="protein sequence ID" value="CAH8386544.1"/>
    <property type="molecule type" value="Genomic_DNA"/>
</dbReference>
<dbReference type="FunFam" id="1.10.1620.10:FF:000001">
    <property type="entry name" value="60S ribosomal protein-like L39"/>
    <property type="match status" value="1"/>
</dbReference>
<reference evidence="5 6" key="1">
    <citation type="submission" date="2022-03" db="EMBL/GenBank/DDBJ databases">
        <authorList>
            <person name="Macdonald S."/>
            <person name="Ahmed S."/>
            <person name="Newling K."/>
        </authorList>
    </citation>
    <scope>NUCLEOTIDE SEQUENCE [LARGE SCALE GENOMIC DNA]</scope>
</reference>
<evidence type="ECO:0000256" key="1">
    <source>
        <dbReference type="ARBA" id="ARBA00009339"/>
    </source>
</evidence>
<organism evidence="5 6">
    <name type="scientific">Eruca vesicaria subsp. sativa</name>
    <name type="common">Garden rocket</name>
    <name type="synonym">Eruca sativa</name>
    <dbReference type="NCBI Taxonomy" id="29727"/>
    <lineage>
        <taxon>Eukaryota</taxon>
        <taxon>Viridiplantae</taxon>
        <taxon>Streptophyta</taxon>
        <taxon>Embryophyta</taxon>
        <taxon>Tracheophyta</taxon>
        <taxon>Spermatophyta</taxon>
        <taxon>Magnoliopsida</taxon>
        <taxon>eudicotyledons</taxon>
        <taxon>Gunneridae</taxon>
        <taxon>Pentapetalae</taxon>
        <taxon>rosids</taxon>
        <taxon>malvids</taxon>
        <taxon>Brassicales</taxon>
        <taxon>Brassicaceae</taxon>
        <taxon>Brassiceae</taxon>
        <taxon>Eruca</taxon>
    </lineage>
</organism>
<evidence type="ECO:0000256" key="2">
    <source>
        <dbReference type="ARBA" id="ARBA00022980"/>
    </source>
</evidence>
<dbReference type="GO" id="GO:1990904">
    <property type="term" value="C:ribonucleoprotein complex"/>
    <property type="evidence" value="ECO:0007669"/>
    <property type="project" value="UniProtKB-KW"/>
</dbReference>
<dbReference type="Pfam" id="PF00832">
    <property type="entry name" value="Ribosomal_L39"/>
    <property type="match status" value="1"/>
</dbReference>
<evidence type="ECO:0000256" key="3">
    <source>
        <dbReference type="ARBA" id="ARBA00023274"/>
    </source>
</evidence>
<comment type="similarity">
    <text evidence="1">Belongs to the eukaryotic ribosomal protein eL39 family.</text>
</comment>
<evidence type="ECO:0000256" key="4">
    <source>
        <dbReference type="SAM" id="MobiDB-lite"/>
    </source>
</evidence>
<gene>
    <name evidence="5" type="ORF">ERUC_LOCUS39027</name>
</gene>
<dbReference type="GO" id="GO:0005840">
    <property type="term" value="C:ribosome"/>
    <property type="evidence" value="ECO:0007669"/>
    <property type="project" value="UniProtKB-KW"/>
</dbReference>
<sequence length="51" mass="6262">MPSHKSFMIKKKLAKKMRQKRPIPHWICLRADNTIRYNAKRRHSRRTKLGF</sequence>
<keyword evidence="2" id="KW-0689">Ribosomal protein</keyword>
<dbReference type="PANTHER" id="PTHR19970">
    <property type="entry name" value="RIBOSOMAL PROTEIN L39E"/>
    <property type="match status" value="1"/>
</dbReference>
<keyword evidence="3" id="KW-0687">Ribonucleoprotein</keyword>
<keyword evidence="6" id="KW-1185">Reference proteome</keyword>
<evidence type="ECO:0000313" key="6">
    <source>
        <dbReference type="Proteomes" id="UP001642260"/>
    </source>
</evidence>
<accession>A0ABC8LRT0</accession>
<dbReference type="PANTHER" id="PTHR19970:SF0">
    <property type="entry name" value="LARGE RIBOSOMAL SUBUNIT PROTEIN EL39"/>
    <property type="match status" value="1"/>
</dbReference>
<evidence type="ECO:0008006" key="7">
    <source>
        <dbReference type="Google" id="ProtNLM"/>
    </source>
</evidence>
<proteinExistence type="inferred from homology"/>
<dbReference type="InterPro" id="IPR023626">
    <property type="entry name" value="Ribosomal_eL39_dom_sf"/>
</dbReference>
<dbReference type="Gene3D" id="1.10.1620.10">
    <property type="entry name" value="Ribosomal protein L39e"/>
    <property type="match status" value="1"/>
</dbReference>
<dbReference type="Proteomes" id="UP001642260">
    <property type="component" value="Unassembled WGS sequence"/>
</dbReference>